<comment type="similarity">
    <text evidence="3">Belongs to the phenylalanyl-tRNA synthetase beta subunit family. Type 2 subfamily.</text>
</comment>
<dbReference type="Pfam" id="PF17759">
    <property type="entry name" value="tRNA_synthFbeta"/>
    <property type="match status" value="1"/>
</dbReference>
<name>A0A4T0FNQ7_9BASI</name>
<dbReference type="NCBIfam" id="TIGR00471">
    <property type="entry name" value="pheT_arch"/>
    <property type="match status" value="1"/>
</dbReference>
<comment type="subcellular location">
    <subcellularLocation>
        <location evidence="2">Cytoplasm</location>
    </subcellularLocation>
</comment>
<evidence type="ECO:0000256" key="10">
    <source>
        <dbReference type="ARBA" id="ARBA00022840"/>
    </source>
</evidence>
<dbReference type="GO" id="GO:0009328">
    <property type="term" value="C:phenylalanine-tRNA ligase complex"/>
    <property type="evidence" value="ECO:0007669"/>
    <property type="project" value="TreeGrafter"/>
</dbReference>
<evidence type="ECO:0000256" key="13">
    <source>
        <dbReference type="ARBA" id="ARBA00023146"/>
    </source>
</evidence>
<comment type="caution">
    <text evidence="17">The sequence shown here is derived from an EMBL/GenBank/DDBJ whole genome shotgun (WGS) entry which is preliminary data.</text>
</comment>
<dbReference type="InterPro" id="IPR004531">
    <property type="entry name" value="Phe-tRNA-synth_IIc_bsu_arc_euk"/>
</dbReference>
<dbReference type="Pfam" id="PF03484">
    <property type="entry name" value="B5"/>
    <property type="match status" value="1"/>
</dbReference>
<dbReference type="EMBL" id="SPNW01000038">
    <property type="protein sequence ID" value="TIA88426.1"/>
    <property type="molecule type" value="Genomic_DNA"/>
</dbReference>
<dbReference type="InterPro" id="IPR040659">
    <property type="entry name" value="PhetRS_B1"/>
</dbReference>
<evidence type="ECO:0000256" key="4">
    <source>
        <dbReference type="ARBA" id="ARBA00011209"/>
    </source>
</evidence>
<evidence type="ECO:0000256" key="7">
    <source>
        <dbReference type="ARBA" id="ARBA00022598"/>
    </source>
</evidence>
<dbReference type="PROSITE" id="PS51483">
    <property type="entry name" value="B5"/>
    <property type="match status" value="1"/>
</dbReference>
<dbReference type="SMART" id="SM00873">
    <property type="entry name" value="B3_4"/>
    <property type="match status" value="1"/>
</dbReference>
<reference evidence="17 18" key="1">
    <citation type="submission" date="2019-03" db="EMBL/GenBank/DDBJ databases">
        <title>Sequencing 23 genomes of Wallemia ichthyophaga.</title>
        <authorList>
            <person name="Gostincar C."/>
        </authorList>
    </citation>
    <scope>NUCLEOTIDE SEQUENCE [LARGE SCALE GENOMIC DNA]</scope>
    <source>
        <strain evidence="17 18">EXF-5753</strain>
    </source>
</reference>
<dbReference type="Gene3D" id="3.30.56.10">
    <property type="match status" value="2"/>
</dbReference>
<dbReference type="CDD" id="cd00769">
    <property type="entry name" value="PheRS_beta_core"/>
    <property type="match status" value="1"/>
</dbReference>
<evidence type="ECO:0000256" key="9">
    <source>
        <dbReference type="ARBA" id="ARBA00022741"/>
    </source>
</evidence>
<dbReference type="InterPro" id="IPR005146">
    <property type="entry name" value="B3/B4_tRNA-bd"/>
</dbReference>
<evidence type="ECO:0000259" key="16">
    <source>
        <dbReference type="PROSITE" id="PS51483"/>
    </source>
</evidence>
<keyword evidence="9" id="KW-0547">Nucleotide-binding</keyword>
<evidence type="ECO:0000256" key="3">
    <source>
        <dbReference type="ARBA" id="ARBA00007438"/>
    </source>
</evidence>
<dbReference type="GO" id="GO:0003723">
    <property type="term" value="F:RNA binding"/>
    <property type="evidence" value="ECO:0007669"/>
    <property type="project" value="InterPro"/>
</dbReference>
<dbReference type="SUPFAM" id="SSF55681">
    <property type="entry name" value="Class II aaRS and biotin synthetases"/>
    <property type="match status" value="1"/>
</dbReference>
<keyword evidence="18" id="KW-1185">Reference proteome</keyword>
<dbReference type="Pfam" id="PF03483">
    <property type="entry name" value="B3_4"/>
    <property type="match status" value="1"/>
</dbReference>
<dbReference type="Proteomes" id="UP000310189">
    <property type="component" value="Unassembled WGS sequence"/>
</dbReference>
<dbReference type="InterPro" id="IPR005147">
    <property type="entry name" value="tRNA_synthase_B5-dom"/>
</dbReference>
<organism evidence="17 18">
    <name type="scientific">Wallemia hederae</name>
    <dbReference type="NCBI Taxonomy" id="1540922"/>
    <lineage>
        <taxon>Eukaryota</taxon>
        <taxon>Fungi</taxon>
        <taxon>Dikarya</taxon>
        <taxon>Basidiomycota</taxon>
        <taxon>Wallemiomycotina</taxon>
        <taxon>Wallemiomycetes</taxon>
        <taxon>Wallemiales</taxon>
        <taxon>Wallemiaceae</taxon>
        <taxon>Wallemia</taxon>
    </lineage>
</organism>
<dbReference type="InterPro" id="IPR045864">
    <property type="entry name" value="aa-tRNA-synth_II/BPL/LPL"/>
</dbReference>
<comment type="catalytic activity">
    <reaction evidence="15">
        <text>tRNA(Phe) + L-phenylalanine + ATP = L-phenylalanyl-tRNA(Phe) + AMP + diphosphate + H(+)</text>
        <dbReference type="Rhea" id="RHEA:19413"/>
        <dbReference type="Rhea" id="RHEA-COMP:9668"/>
        <dbReference type="Rhea" id="RHEA-COMP:9699"/>
        <dbReference type="ChEBI" id="CHEBI:15378"/>
        <dbReference type="ChEBI" id="CHEBI:30616"/>
        <dbReference type="ChEBI" id="CHEBI:33019"/>
        <dbReference type="ChEBI" id="CHEBI:58095"/>
        <dbReference type="ChEBI" id="CHEBI:78442"/>
        <dbReference type="ChEBI" id="CHEBI:78531"/>
        <dbReference type="ChEBI" id="CHEBI:456215"/>
        <dbReference type="EC" id="6.1.1.20"/>
    </reaction>
</comment>
<dbReference type="Gene3D" id="3.30.930.10">
    <property type="entry name" value="Bira Bifunctional Protein, Domain 2"/>
    <property type="match status" value="1"/>
</dbReference>
<dbReference type="SUPFAM" id="SSF46955">
    <property type="entry name" value="Putative DNA-binding domain"/>
    <property type="match status" value="2"/>
</dbReference>
<keyword evidence="13" id="KW-0030">Aminoacyl-tRNA synthetase</keyword>
<dbReference type="InterPro" id="IPR041616">
    <property type="entry name" value="PheRS_beta_core"/>
</dbReference>
<dbReference type="GO" id="GO:0000287">
    <property type="term" value="F:magnesium ion binding"/>
    <property type="evidence" value="ECO:0007669"/>
    <property type="project" value="InterPro"/>
</dbReference>
<feature type="domain" description="B5" evidence="16">
    <location>
        <begin position="314"/>
        <end position="392"/>
    </location>
</feature>
<dbReference type="InterPro" id="IPR045060">
    <property type="entry name" value="Phe-tRNA-ligase_IIc_bsu"/>
</dbReference>
<dbReference type="PANTHER" id="PTHR10947:SF0">
    <property type="entry name" value="PHENYLALANINE--TRNA LIGASE BETA SUBUNIT"/>
    <property type="match status" value="1"/>
</dbReference>
<keyword evidence="12" id="KW-0648">Protein biosynthesis</keyword>
<dbReference type="Pfam" id="PF18262">
    <property type="entry name" value="PhetRS_B1"/>
    <property type="match status" value="1"/>
</dbReference>
<dbReference type="AlphaFoldDB" id="A0A4T0FNQ7"/>
<dbReference type="SMART" id="SM00874">
    <property type="entry name" value="B5"/>
    <property type="match status" value="1"/>
</dbReference>
<evidence type="ECO:0000256" key="5">
    <source>
        <dbReference type="ARBA" id="ARBA00012814"/>
    </source>
</evidence>
<evidence type="ECO:0000256" key="11">
    <source>
        <dbReference type="ARBA" id="ARBA00022842"/>
    </source>
</evidence>
<evidence type="ECO:0000256" key="6">
    <source>
        <dbReference type="ARBA" id="ARBA00022490"/>
    </source>
</evidence>
<sequence length="643" mass="72249">MPTISVDKAELFQRLGREYSGFIERIIVPISYPPTATKEFDELCFEFGIELDEDTTEEVLELQKQGQATEAPQLKIEIPANRYDLLCIEGIARALNVFLGRASPPLYKAADTANRRQLHITGETKNVRPFAAAAILKGIKFTPSSYASFIDLQDKLHNNLCRKRQFVAIGTHDYDTVAQQGPFTYEGRKPQDIHFVPLNKDKEVDGNGVMELYSQDKHIGKFLHLIDKSPVYPTIYDSNGTLLSLPPLINGDHSKIKISTTNVLIECTATDATKLDMVLDIMCAMFSEYTEHPFEIEQVEVVNADKTSRLTPHLEQRTMKARSTYINSCTGLSSSAAELTHLLTKMGLPATATGETEYDLAVQIPITRPDILHECDIMEDAAIAYGFNKLPRTFPTAYTVAAPLAINKLSDIIRRETSMAGWTEVLPLILCSRDENCQFLNKDASELKKAVHLENPKTLEYQVVRTSLLPGLLKTIRENKHHALPIKVFETSDIAFVDQSLERKSKNQRRVAAIYNDKKGSFEVAHGLLDRLLNMLGIQFLPSSTRKGAEKGYYIVESDDKTYFPGRAAHIVYRPPPQHKEPESAFDNLKSKLTDALPESVKDLVESRDRVIGTLGIVHPEVLNNFEIKNPCSAFEFNLEEFL</sequence>
<evidence type="ECO:0000256" key="1">
    <source>
        <dbReference type="ARBA" id="ARBA00001946"/>
    </source>
</evidence>
<dbReference type="Gene3D" id="3.50.40.10">
    <property type="entry name" value="Phenylalanyl-trna Synthetase, Chain B, domain 3"/>
    <property type="match status" value="1"/>
</dbReference>
<keyword evidence="6" id="KW-0963">Cytoplasm</keyword>
<dbReference type="PANTHER" id="PTHR10947">
    <property type="entry name" value="PHENYLALANYL-TRNA SYNTHETASE BETA CHAIN AND LEUCINE-RICH REPEAT-CONTAINING PROTEIN 47"/>
    <property type="match status" value="1"/>
</dbReference>
<accession>A0A4T0FNQ7</accession>
<evidence type="ECO:0000256" key="15">
    <source>
        <dbReference type="ARBA" id="ARBA00049255"/>
    </source>
</evidence>
<gene>
    <name evidence="17" type="ORF">E3P99_02597</name>
</gene>
<dbReference type="OrthoDB" id="1698572at2759"/>
<comment type="subunit">
    <text evidence="4">Tetramer of two alpha and two beta subunits.</text>
</comment>
<dbReference type="GO" id="GO:0004826">
    <property type="term" value="F:phenylalanine-tRNA ligase activity"/>
    <property type="evidence" value="ECO:0007669"/>
    <property type="project" value="UniProtKB-EC"/>
</dbReference>
<evidence type="ECO:0000313" key="18">
    <source>
        <dbReference type="Proteomes" id="UP000310189"/>
    </source>
</evidence>
<evidence type="ECO:0000313" key="17">
    <source>
        <dbReference type="EMBL" id="TIA88426.1"/>
    </source>
</evidence>
<dbReference type="InterPro" id="IPR009061">
    <property type="entry name" value="DNA-bd_dom_put_sf"/>
</dbReference>
<dbReference type="FunFam" id="3.30.56.10:FF:000004">
    <property type="entry name" value="Phenylalanyl-tRNA synthetase, beta subunit"/>
    <property type="match status" value="1"/>
</dbReference>
<dbReference type="GO" id="GO:0005524">
    <property type="term" value="F:ATP binding"/>
    <property type="evidence" value="ECO:0007669"/>
    <property type="project" value="UniProtKB-KW"/>
</dbReference>
<proteinExistence type="inferred from homology"/>
<evidence type="ECO:0000256" key="8">
    <source>
        <dbReference type="ARBA" id="ARBA00022723"/>
    </source>
</evidence>
<dbReference type="FunFam" id="3.50.40.10:FF:000002">
    <property type="entry name" value="phenylalanine--tRNA ligase beta subunit"/>
    <property type="match status" value="1"/>
</dbReference>
<dbReference type="InterPro" id="IPR020825">
    <property type="entry name" value="Phe-tRNA_synthase-like_B3/B4"/>
</dbReference>
<keyword evidence="10" id="KW-0067">ATP-binding</keyword>
<comment type="cofactor">
    <cofactor evidence="1">
        <name>Mg(2+)</name>
        <dbReference type="ChEBI" id="CHEBI:18420"/>
    </cofactor>
</comment>
<dbReference type="EC" id="6.1.1.20" evidence="5"/>
<evidence type="ECO:0000256" key="2">
    <source>
        <dbReference type="ARBA" id="ARBA00004496"/>
    </source>
</evidence>
<keyword evidence="8" id="KW-0479">Metal-binding</keyword>
<keyword evidence="7" id="KW-0436">Ligase</keyword>
<keyword evidence="11" id="KW-0460">Magnesium</keyword>
<dbReference type="GO" id="GO:0006432">
    <property type="term" value="P:phenylalanyl-tRNA aminoacylation"/>
    <property type="evidence" value="ECO:0007669"/>
    <property type="project" value="InterPro"/>
</dbReference>
<evidence type="ECO:0000256" key="12">
    <source>
        <dbReference type="ARBA" id="ARBA00022917"/>
    </source>
</evidence>
<evidence type="ECO:0000256" key="14">
    <source>
        <dbReference type="ARBA" id="ARBA00033189"/>
    </source>
</evidence>
<protein>
    <recommendedName>
        <fullName evidence="5">phenylalanine--tRNA ligase</fullName>
        <ecNumber evidence="5">6.1.1.20</ecNumber>
    </recommendedName>
    <alternativeName>
        <fullName evidence="14">Phenylalanyl-tRNA synthetase beta subunit</fullName>
    </alternativeName>
</protein>